<evidence type="ECO:0008006" key="2">
    <source>
        <dbReference type="Google" id="ProtNLM"/>
    </source>
</evidence>
<gene>
    <name evidence="1" type="ORF">ENO10_03135</name>
</gene>
<sequence>MCTVTLTKSVSGKGFVLTSSRDEAPTRKTLPPDIYSEEGVKMLFPKDAVAGGTWLGLSERKRLICLLNGEFQKHDRNPPYRLSRGVVVKHLLAANDFEEAIANYDLHNVEPFTTIVVEWQQDLRFIEFVWDGKGKHLKNLPITSHIWSSSPLYSEEMKKQRETWFEQFRDNNQVSPEKLLEFHFSAGIGDPEVDVRMDRGFVKTQSISQVVLSEEGISFQYTDLLTEEVSEMLFSEGL</sequence>
<dbReference type="Proteomes" id="UP000885753">
    <property type="component" value="Unassembled WGS sequence"/>
</dbReference>
<dbReference type="AlphaFoldDB" id="A0A7C2RCH1"/>
<dbReference type="PANTHER" id="PTHR17985">
    <property type="entry name" value="SER/THR-RICH PROTEIN T10 IN DGCR REGION"/>
    <property type="match status" value="1"/>
</dbReference>
<name>A0A7C2RCH1_9FLAO</name>
<organism evidence="1">
    <name type="scientific">Salinimicrobium catena</name>
    <dbReference type="NCBI Taxonomy" id="390640"/>
    <lineage>
        <taxon>Bacteria</taxon>
        <taxon>Pseudomonadati</taxon>
        <taxon>Bacteroidota</taxon>
        <taxon>Flavobacteriia</taxon>
        <taxon>Flavobacteriales</taxon>
        <taxon>Flavobacteriaceae</taxon>
        <taxon>Salinimicrobium</taxon>
    </lineage>
</organism>
<comment type="caution">
    <text evidence="1">The sequence shown here is derived from an EMBL/GenBank/DDBJ whole genome shotgun (WGS) entry which is preliminary data.</text>
</comment>
<dbReference type="InterPro" id="IPR008551">
    <property type="entry name" value="TANGO2"/>
</dbReference>
<reference evidence="1" key="1">
    <citation type="journal article" date="2020" name="mSystems">
        <title>Genome- and Community-Level Interaction Insights into Carbon Utilization and Element Cycling Functions of Hydrothermarchaeota in Hydrothermal Sediment.</title>
        <authorList>
            <person name="Zhou Z."/>
            <person name="Liu Y."/>
            <person name="Xu W."/>
            <person name="Pan J."/>
            <person name="Luo Z.H."/>
            <person name="Li M."/>
        </authorList>
    </citation>
    <scope>NUCLEOTIDE SEQUENCE [LARGE SCALE GENOMIC DNA]</scope>
    <source>
        <strain evidence="1">SpSt-1235</strain>
    </source>
</reference>
<dbReference type="PANTHER" id="PTHR17985:SF8">
    <property type="entry name" value="TRANSPORT AND GOLGI ORGANIZATION PROTEIN 2 HOMOLOG"/>
    <property type="match status" value="1"/>
</dbReference>
<dbReference type="Pfam" id="PF05742">
    <property type="entry name" value="TANGO2"/>
    <property type="match status" value="1"/>
</dbReference>
<accession>A0A7C2RCH1</accession>
<evidence type="ECO:0000313" key="1">
    <source>
        <dbReference type="EMBL" id="HER40192.1"/>
    </source>
</evidence>
<dbReference type="EMBL" id="DSEE01000230">
    <property type="protein sequence ID" value="HER40192.1"/>
    <property type="molecule type" value="Genomic_DNA"/>
</dbReference>
<proteinExistence type="predicted"/>
<protein>
    <recommendedName>
        <fullName evidence="2">Transport and Golgi organisation 2</fullName>
    </recommendedName>
</protein>